<feature type="domain" description="Fatty acid desaturase" evidence="2">
    <location>
        <begin position="140"/>
        <end position="434"/>
    </location>
</feature>
<dbReference type="Pfam" id="PF00487">
    <property type="entry name" value="FA_desaturase"/>
    <property type="match status" value="1"/>
</dbReference>
<keyword evidence="1" id="KW-1133">Transmembrane helix</keyword>
<dbReference type="InterPro" id="IPR005804">
    <property type="entry name" value="FA_desaturase_dom"/>
</dbReference>
<dbReference type="CDD" id="cd03507">
    <property type="entry name" value="Delta12-FADS-like"/>
    <property type="match status" value="1"/>
</dbReference>
<gene>
    <name evidence="3" type="ORF">D9611_013131</name>
</gene>
<evidence type="ECO:0000313" key="4">
    <source>
        <dbReference type="Proteomes" id="UP000541558"/>
    </source>
</evidence>
<feature type="transmembrane region" description="Helical" evidence="1">
    <location>
        <begin position="329"/>
        <end position="350"/>
    </location>
</feature>
<organism evidence="3 4">
    <name type="scientific">Ephemerocybe angulata</name>
    <dbReference type="NCBI Taxonomy" id="980116"/>
    <lineage>
        <taxon>Eukaryota</taxon>
        <taxon>Fungi</taxon>
        <taxon>Dikarya</taxon>
        <taxon>Basidiomycota</taxon>
        <taxon>Agaricomycotina</taxon>
        <taxon>Agaricomycetes</taxon>
        <taxon>Agaricomycetidae</taxon>
        <taxon>Agaricales</taxon>
        <taxon>Agaricineae</taxon>
        <taxon>Psathyrellaceae</taxon>
        <taxon>Ephemerocybe</taxon>
    </lineage>
</organism>
<keyword evidence="1" id="KW-0472">Membrane</keyword>
<reference evidence="3 4" key="1">
    <citation type="journal article" date="2020" name="ISME J.">
        <title>Uncovering the hidden diversity of litter-decomposition mechanisms in mushroom-forming fungi.</title>
        <authorList>
            <person name="Floudas D."/>
            <person name="Bentzer J."/>
            <person name="Ahren D."/>
            <person name="Johansson T."/>
            <person name="Persson P."/>
            <person name="Tunlid A."/>
        </authorList>
    </citation>
    <scope>NUCLEOTIDE SEQUENCE [LARGE SCALE GENOMIC DNA]</scope>
    <source>
        <strain evidence="3 4">CBS 175.51</strain>
    </source>
</reference>
<accession>A0A8H5FBY5</accession>
<dbReference type="OrthoDB" id="1461976at2759"/>
<dbReference type="AlphaFoldDB" id="A0A8H5FBY5"/>
<comment type="caution">
    <text evidence="3">The sequence shown here is derived from an EMBL/GenBank/DDBJ whole genome shotgun (WGS) entry which is preliminary data.</text>
</comment>
<dbReference type="EMBL" id="JAACJK010000115">
    <property type="protein sequence ID" value="KAF5331211.1"/>
    <property type="molecule type" value="Genomic_DNA"/>
</dbReference>
<name>A0A8H5FBY5_9AGAR</name>
<dbReference type="GO" id="GO:0006629">
    <property type="term" value="P:lipid metabolic process"/>
    <property type="evidence" value="ECO:0007669"/>
    <property type="project" value="InterPro"/>
</dbReference>
<dbReference type="PANTHER" id="PTHR32100">
    <property type="entry name" value="OMEGA-6 FATTY ACID DESATURASE, CHLOROPLASTIC"/>
    <property type="match status" value="1"/>
</dbReference>
<proteinExistence type="predicted"/>
<protein>
    <recommendedName>
        <fullName evidence="2">Fatty acid desaturase domain-containing protein</fullName>
    </recommendedName>
</protein>
<evidence type="ECO:0000256" key="1">
    <source>
        <dbReference type="SAM" id="Phobius"/>
    </source>
</evidence>
<dbReference type="GO" id="GO:0016491">
    <property type="term" value="F:oxidoreductase activity"/>
    <property type="evidence" value="ECO:0007669"/>
    <property type="project" value="InterPro"/>
</dbReference>
<evidence type="ECO:0000313" key="3">
    <source>
        <dbReference type="EMBL" id="KAF5331211.1"/>
    </source>
</evidence>
<feature type="transmembrane region" description="Helical" evidence="1">
    <location>
        <begin position="137"/>
        <end position="158"/>
    </location>
</feature>
<feature type="transmembrane region" description="Helical" evidence="1">
    <location>
        <begin position="253"/>
        <end position="273"/>
    </location>
</feature>
<dbReference type="Proteomes" id="UP000541558">
    <property type="component" value="Unassembled WGS sequence"/>
</dbReference>
<dbReference type="InterPro" id="IPR012171">
    <property type="entry name" value="Fatty_acid_desaturase"/>
</dbReference>
<sequence>MIKYRYPTYGFSLSIPNRYEKFISCSIQRGTTFTTVMVQKITSVTTAVEQGVYPVPDIPIKELLGAIPPNEPAICPQVSLLREVTPEKLGLHELTWNSFWDFFVIGCIYKGAATLDPLIDPRYIYLPHPLIYTAFRFSLWVLYTFGTGLFGMGIWVLGHECGHQAFSKSKSVNNIVGFILHTSVGVPYHSWRISHAKHHASTSHMTQEQAYVPHTRSELNLPPLKQGQEDLLGLRVSDVVRRDLYDALGDSPLGAITTAIFYLLAGWPAYLLFNTSGQKRYPIGTSHFNPSSPMYAPRDYNQVVISTIGIVAWASCIATAIHYKGFTTVVVLYLIPYLWIHHWLVLITFLQHTDPILPHYRATAFTFSRGALSTLDRSLMGDCGSIMAWLGAHATHGLAETHVLHHVCSKIPHYHAWEASAALKEKIAGYGVPHEGRPIGWCEFYRVLKECKFVEDEGDVVFFKNAEGIAVMRPAFHDGT</sequence>
<feature type="transmembrane region" description="Helical" evidence="1">
    <location>
        <begin position="303"/>
        <end position="323"/>
    </location>
</feature>
<evidence type="ECO:0000259" key="2">
    <source>
        <dbReference type="Pfam" id="PF00487"/>
    </source>
</evidence>
<keyword evidence="1" id="KW-0812">Transmembrane</keyword>
<keyword evidence="4" id="KW-1185">Reference proteome</keyword>